<dbReference type="EMBL" id="GG704915">
    <property type="protein sequence ID" value="EAS27570.3"/>
    <property type="molecule type" value="Genomic_DNA"/>
</dbReference>
<evidence type="ECO:0000256" key="5">
    <source>
        <dbReference type="PROSITE-ProRule" id="PRU00042"/>
    </source>
</evidence>
<dbReference type="Proteomes" id="UP000001261">
    <property type="component" value="Unassembled WGS sequence"/>
</dbReference>
<dbReference type="KEGG" id="cim:CIMG_10175"/>
<reference evidence="9" key="1">
    <citation type="journal article" date="2009" name="Genome Res.">
        <title>Comparative genomic analyses of the human fungal pathogens Coccidioides and their relatives.</title>
        <authorList>
            <person name="Sharpton T.J."/>
            <person name="Stajich J.E."/>
            <person name="Rounsley S.D."/>
            <person name="Gardner M.J."/>
            <person name="Wortman J.R."/>
            <person name="Jordar V.S."/>
            <person name="Maiti R."/>
            <person name="Kodira C.D."/>
            <person name="Neafsey D.E."/>
            <person name="Zeng Q."/>
            <person name="Hung C.-Y."/>
            <person name="McMahan C."/>
            <person name="Muszewska A."/>
            <person name="Grynberg M."/>
            <person name="Mandel M.A."/>
            <person name="Kellner E.M."/>
            <person name="Barker B.M."/>
            <person name="Galgiani J.N."/>
            <person name="Orbach M.J."/>
            <person name="Kirkland T.N."/>
            <person name="Cole G.T."/>
            <person name="Henn M.R."/>
            <person name="Birren B.W."/>
            <person name="Taylor J.W."/>
        </authorList>
    </citation>
    <scope>NUCLEOTIDE SEQUENCE [LARGE SCALE GENOMIC DNA]</scope>
    <source>
        <strain evidence="9">RS</strain>
    </source>
</reference>
<dbReference type="GO" id="GO:0005634">
    <property type="term" value="C:nucleus"/>
    <property type="evidence" value="ECO:0007669"/>
    <property type="project" value="TreeGrafter"/>
</dbReference>
<organism evidence="8 9">
    <name type="scientific">Coccidioides immitis (strain RS)</name>
    <name type="common">Valley fever fungus</name>
    <dbReference type="NCBI Taxonomy" id="246410"/>
    <lineage>
        <taxon>Eukaryota</taxon>
        <taxon>Fungi</taxon>
        <taxon>Dikarya</taxon>
        <taxon>Ascomycota</taxon>
        <taxon>Pezizomycotina</taxon>
        <taxon>Eurotiomycetes</taxon>
        <taxon>Eurotiomycetidae</taxon>
        <taxon>Onygenales</taxon>
        <taxon>Onygenaceae</taxon>
        <taxon>Coccidioides</taxon>
    </lineage>
</organism>
<evidence type="ECO:0000256" key="6">
    <source>
        <dbReference type="SAM" id="MobiDB-lite"/>
    </source>
</evidence>
<dbReference type="PANTHER" id="PTHR24408">
    <property type="entry name" value="ZINC FINGER PROTEIN"/>
    <property type="match status" value="1"/>
</dbReference>
<dbReference type="RefSeq" id="XP_001239153.2">
    <property type="nucleotide sequence ID" value="XM_001239152.2"/>
</dbReference>
<reference evidence="9" key="2">
    <citation type="journal article" date="2010" name="Genome Res.">
        <title>Population genomic sequencing of Coccidioides fungi reveals recent hybridization and transposon control.</title>
        <authorList>
            <person name="Neafsey D.E."/>
            <person name="Barker B.M."/>
            <person name="Sharpton T.J."/>
            <person name="Stajich J.E."/>
            <person name="Park D.J."/>
            <person name="Whiston E."/>
            <person name="Hung C.-Y."/>
            <person name="McMahan C."/>
            <person name="White J."/>
            <person name="Sykes S."/>
            <person name="Heiman D."/>
            <person name="Young S."/>
            <person name="Zeng Q."/>
            <person name="Abouelleil A."/>
            <person name="Aftuck L."/>
            <person name="Bessette D."/>
            <person name="Brown A."/>
            <person name="FitzGerald M."/>
            <person name="Lui A."/>
            <person name="Macdonald J.P."/>
            <person name="Priest M."/>
            <person name="Orbach M.J."/>
            <person name="Galgiani J.N."/>
            <person name="Kirkland T.N."/>
            <person name="Cole G.T."/>
            <person name="Birren B.W."/>
            <person name="Henn M.R."/>
            <person name="Taylor J.W."/>
            <person name="Rounsley S.D."/>
        </authorList>
    </citation>
    <scope>GENOME REANNOTATION</scope>
    <source>
        <strain evidence="9">RS</strain>
    </source>
</reference>
<name>J3K0Z1_COCIM</name>
<protein>
    <recommendedName>
        <fullName evidence="7">C2H2-type domain-containing protein</fullName>
    </recommendedName>
</protein>
<proteinExistence type="predicted"/>
<dbReference type="SMART" id="SM00355">
    <property type="entry name" value="ZnF_C2H2"/>
    <property type="match status" value="5"/>
</dbReference>
<feature type="domain" description="C2H2-type" evidence="7">
    <location>
        <begin position="91"/>
        <end position="113"/>
    </location>
</feature>
<keyword evidence="1" id="KW-0479">Metal-binding</keyword>
<keyword evidence="9" id="KW-1185">Reference proteome</keyword>
<sequence>MVNHIRTNTPRAQSFHCHRCRLDFANRVEYSRHINNSFDHHPCNLCRHRTDFNSFTGLQRHLEAFHLYCEPCQWFAPSTQGLRQHNTSRHFMCVTCGDYFNNQHQLSVHAFVHRPFGVRCFGCNFQFPILSALYGHFESNRCPSGITSEDIQNIAAGYVRNLADSNGFIFYCRDCQRGFNRMCDLLQHSETRTCPAGYWGGSARVGLLVQYMEIRLRNIVESRRAAPTNGDPTAKEEVQNEKGEANDARCPAYSIPSIVISKVPDDS</sequence>
<evidence type="ECO:0000256" key="3">
    <source>
        <dbReference type="ARBA" id="ARBA00022771"/>
    </source>
</evidence>
<feature type="compositionally biased region" description="Basic and acidic residues" evidence="6">
    <location>
        <begin position="233"/>
        <end position="247"/>
    </location>
</feature>
<dbReference type="OrthoDB" id="6105938at2759"/>
<evidence type="ECO:0000259" key="7">
    <source>
        <dbReference type="PROSITE" id="PS50157"/>
    </source>
</evidence>
<evidence type="ECO:0000313" key="9">
    <source>
        <dbReference type="Proteomes" id="UP000001261"/>
    </source>
</evidence>
<dbReference type="GeneID" id="4558218"/>
<gene>
    <name evidence="8" type="ORF">CIMG_10175</name>
</gene>
<dbReference type="PROSITE" id="PS00028">
    <property type="entry name" value="ZINC_FINGER_C2H2_1"/>
    <property type="match status" value="1"/>
</dbReference>
<keyword evidence="4" id="KW-0862">Zinc</keyword>
<dbReference type="VEuPathDB" id="FungiDB:CIMG_10175"/>
<evidence type="ECO:0000313" key="8">
    <source>
        <dbReference type="EMBL" id="EAS27570.3"/>
    </source>
</evidence>
<evidence type="ECO:0000256" key="4">
    <source>
        <dbReference type="ARBA" id="ARBA00022833"/>
    </source>
</evidence>
<dbReference type="PANTHER" id="PTHR24408:SF58">
    <property type="entry name" value="TRANSCRIPTION FACTOR (TFIIIA), PUTATIVE (AFU_ORTHOLOGUE AFUA_1G05150)-RELATED"/>
    <property type="match status" value="1"/>
</dbReference>
<dbReference type="InterPro" id="IPR013087">
    <property type="entry name" value="Znf_C2H2_type"/>
</dbReference>
<dbReference type="PROSITE" id="PS50157">
    <property type="entry name" value="ZINC_FINGER_C2H2_2"/>
    <property type="match status" value="1"/>
</dbReference>
<dbReference type="GO" id="GO:0043565">
    <property type="term" value="F:sequence-specific DNA binding"/>
    <property type="evidence" value="ECO:0007669"/>
    <property type="project" value="TreeGrafter"/>
</dbReference>
<evidence type="ECO:0000256" key="1">
    <source>
        <dbReference type="ARBA" id="ARBA00022723"/>
    </source>
</evidence>
<keyword evidence="2" id="KW-0677">Repeat</keyword>
<dbReference type="OMA" id="HYLCVAC"/>
<feature type="region of interest" description="Disordered" evidence="6">
    <location>
        <begin position="225"/>
        <end position="249"/>
    </location>
</feature>
<keyword evidence="3 5" id="KW-0863">Zinc-finger</keyword>
<accession>J3K0Z1</accession>
<dbReference type="GO" id="GO:0008270">
    <property type="term" value="F:zinc ion binding"/>
    <property type="evidence" value="ECO:0007669"/>
    <property type="project" value="UniProtKB-KW"/>
</dbReference>
<dbReference type="InParanoid" id="J3K0Z1"/>
<dbReference type="AlphaFoldDB" id="J3K0Z1"/>
<dbReference type="GO" id="GO:0000981">
    <property type="term" value="F:DNA-binding transcription factor activity, RNA polymerase II-specific"/>
    <property type="evidence" value="ECO:0007669"/>
    <property type="project" value="TreeGrafter"/>
</dbReference>
<evidence type="ECO:0000256" key="2">
    <source>
        <dbReference type="ARBA" id="ARBA00022737"/>
    </source>
</evidence>